<evidence type="ECO:0000259" key="1">
    <source>
        <dbReference type="Pfam" id="PF12873"/>
    </source>
</evidence>
<name>A0A7S0AJU3_9DINO</name>
<dbReference type="EMBL" id="HBEG01028410">
    <property type="protein sequence ID" value="CAD8365220.1"/>
    <property type="molecule type" value="Transcribed_RNA"/>
</dbReference>
<reference evidence="2" key="1">
    <citation type="submission" date="2021-01" db="EMBL/GenBank/DDBJ databases">
        <authorList>
            <person name="Corre E."/>
            <person name="Pelletier E."/>
            <person name="Niang G."/>
            <person name="Scheremetjew M."/>
            <person name="Finn R."/>
            <person name="Kale V."/>
            <person name="Holt S."/>
            <person name="Cochrane G."/>
            <person name="Meng A."/>
            <person name="Brown T."/>
            <person name="Cohen L."/>
        </authorList>
    </citation>
    <scope>NUCLEOTIDE SEQUENCE</scope>
    <source>
        <strain evidence="2">Pbaha01</strain>
    </source>
</reference>
<dbReference type="AlphaFoldDB" id="A0A7S0AJU3"/>
<dbReference type="Pfam" id="PF12873">
    <property type="entry name" value="DUF3825"/>
    <property type="match status" value="1"/>
</dbReference>
<protein>
    <recommendedName>
        <fullName evidence="1">DUF3825 domain-containing protein</fullName>
    </recommendedName>
</protein>
<dbReference type="InterPro" id="IPR024437">
    <property type="entry name" value="DUF3825"/>
</dbReference>
<accession>A0A7S0AJU3</accession>
<evidence type="ECO:0000313" key="2">
    <source>
        <dbReference type="EMBL" id="CAD8365220.1"/>
    </source>
</evidence>
<organism evidence="2">
    <name type="scientific">Pyrodinium bahamense</name>
    <dbReference type="NCBI Taxonomy" id="73915"/>
    <lineage>
        <taxon>Eukaryota</taxon>
        <taxon>Sar</taxon>
        <taxon>Alveolata</taxon>
        <taxon>Dinophyceae</taxon>
        <taxon>Gonyaulacales</taxon>
        <taxon>Pyrocystaceae</taxon>
        <taxon>Pyrodinium</taxon>
    </lineage>
</organism>
<proteinExistence type="predicted"/>
<gene>
    <name evidence="2" type="ORF">PBAH0796_LOCUS17271</name>
</gene>
<feature type="domain" description="DUF3825" evidence="1">
    <location>
        <begin position="221"/>
        <end position="446"/>
    </location>
</feature>
<sequence>MASDDASNERRRAVELVIEVMSEFLVHGIDFVPFDHNKLQRSATVKKHVFPSGGAAVKKRSVANLNVYMKEHFGPRLEEQEWPATPGSIVKLTPCSRGFSVTKAWKDTLVERQVTLKDLLLRSPALLAEPPTSTVYWCWGPLQRLSRRITRFKMIPTCWDALRDLVAFDDMYFPEDRSFLMHYLKMHLLYHLARNSDQRQLYNRSIAWMGHLPEDGEVPEPRLILFNTGLISKSDRKVQVLLMCVPNTSDDQEQTPWAAVRVVLSEQLGIPHQMLDHVCQNIDGPLTSRQAILVSDGEIQVPEVLQLTDHRDMVFDRAAYPSRVNFGNSVSHLKAAVRVGRIPEEYGRMTDDELRSRMEWALERARDYPNIALYQWFHDKNAETGEAQLILPLTLEPPPALRPHLGLVLQIVRHDDGAVSYNVLTALTLRMVFSNVRVLQPRGGHWLTSDLVGRTEPAGGAFVEPDLLDQMPELSAD</sequence>